<feature type="transmembrane region" description="Helical" evidence="1">
    <location>
        <begin position="58"/>
        <end position="74"/>
    </location>
</feature>
<dbReference type="Gene3D" id="3.30.565.10">
    <property type="entry name" value="Histidine kinase-like ATPase, C-terminal domain"/>
    <property type="match status" value="1"/>
</dbReference>
<dbReference type="OrthoDB" id="2235311at2"/>
<feature type="transmembrane region" description="Helical" evidence="1">
    <location>
        <begin position="86"/>
        <end position="107"/>
    </location>
</feature>
<dbReference type="PANTHER" id="PTHR40448:SF1">
    <property type="entry name" value="TWO-COMPONENT SENSOR HISTIDINE KINASE"/>
    <property type="match status" value="1"/>
</dbReference>
<keyword evidence="1" id="KW-0812">Transmembrane</keyword>
<evidence type="ECO:0000256" key="1">
    <source>
        <dbReference type="SAM" id="Phobius"/>
    </source>
</evidence>
<evidence type="ECO:0000313" key="4">
    <source>
        <dbReference type="Proteomes" id="UP000327148"/>
    </source>
</evidence>
<dbReference type="Proteomes" id="UP000327148">
    <property type="component" value="Unassembled WGS sequence"/>
</dbReference>
<comment type="caution">
    <text evidence="3">The sequence shown here is derived from an EMBL/GenBank/DDBJ whole genome shotgun (WGS) entry which is preliminary data.</text>
</comment>
<dbReference type="Pfam" id="PF14501">
    <property type="entry name" value="HATPase_c_5"/>
    <property type="match status" value="1"/>
</dbReference>
<sequence length="440" mass="50567">MEVSTRILTIDLIIYSFFYILIPSLILGKNQSVIKLILTSPLLILVDLFISAWSLDSFHSPFFASVVSITLLYGSFKRTVSYRLNLFNFLLINDILARLISLLALIIPLKLFHLDALHTYLISWSLETILVILFYLLLRKTRKQLLEVKDSCFASRTMSTLLISLIILFSFISYLFSNESINYSLLLLVLLLFMSFQFFSGASITYIYSQKKIIEQEKQAKAVRAEDLAIYLDRLDKNYLTIRKIRHDLNDLLALSQLMVKDGNLEHVSTYLDNLAAYIQEEMPQDSHFNFVNLKQIEVMDLRYLLMAKLMEWEKEGISYQFECLRPIQDLPIATLDFLRCLSILINNANEAVTIDKSLKTKPITLLLVKSDWGLCLKVTNPSSAVNIEEAKQIGHSTKAGHNGLGLANLKDIVDKYPNAWLNLSYIDQQFCAELYIRNP</sequence>
<dbReference type="InterPro" id="IPR036890">
    <property type="entry name" value="HATPase_C_sf"/>
</dbReference>
<gene>
    <name evidence="3" type="ORF">F6I03_04810</name>
</gene>
<feature type="transmembrane region" description="Helical" evidence="1">
    <location>
        <begin position="183"/>
        <end position="208"/>
    </location>
</feature>
<feature type="transmembrane region" description="Helical" evidence="1">
    <location>
        <begin position="33"/>
        <end position="52"/>
    </location>
</feature>
<reference evidence="3 4" key="1">
    <citation type="submission" date="2019-09" db="EMBL/GenBank/DDBJ databases">
        <title>Draft genome sequence assemblies of isolates from the urinary tract.</title>
        <authorList>
            <person name="Mores C.R."/>
            <person name="Putonti C."/>
            <person name="Wolfe A.J."/>
        </authorList>
    </citation>
    <scope>NUCLEOTIDE SEQUENCE [LARGE SCALE GENOMIC DNA]</scope>
    <source>
        <strain evidence="3 4">UMB623</strain>
    </source>
</reference>
<feature type="transmembrane region" description="Helical" evidence="1">
    <location>
        <begin position="119"/>
        <end position="138"/>
    </location>
</feature>
<protein>
    <submittedName>
        <fullName evidence="3">GHKL domain-containing protein</fullName>
    </submittedName>
</protein>
<proteinExistence type="predicted"/>
<accession>A0A5N1GJN5</accession>
<evidence type="ECO:0000313" key="3">
    <source>
        <dbReference type="EMBL" id="KAA9301193.1"/>
    </source>
</evidence>
<keyword evidence="1" id="KW-1133">Transmembrane helix</keyword>
<dbReference type="PANTHER" id="PTHR40448">
    <property type="entry name" value="TWO-COMPONENT SENSOR HISTIDINE KINASE"/>
    <property type="match status" value="1"/>
</dbReference>
<feature type="transmembrane region" description="Helical" evidence="1">
    <location>
        <begin position="6"/>
        <end position="26"/>
    </location>
</feature>
<dbReference type="InterPro" id="IPR032834">
    <property type="entry name" value="NatK-like_C"/>
</dbReference>
<dbReference type="SUPFAM" id="SSF55874">
    <property type="entry name" value="ATPase domain of HSP90 chaperone/DNA topoisomerase II/histidine kinase"/>
    <property type="match status" value="1"/>
</dbReference>
<feature type="transmembrane region" description="Helical" evidence="1">
    <location>
        <begin position="159"/>
        <end position="177"/>
    </location>
</feature>
<name>A0A5N1GJN5_9LACT</name>
<dbReference type="AlphaFoldDB" id="A0A5N1GJN5"/>
<organism evidence="3 4">
    <name type="scientific">Aerococcus sanguinicola</name>
    <dbReference type="NCBI Taxonomy" id="119206"/>
    <lineage>
        <taxon>Bacteria</taxon>
        <taxon>Bacillati</taxon>
        <taxon>Bacillota</taxon>
        <taxon>Bacilli</taxon>
        <taxon>Lactobacillales</taxon>
        <taxon>Aerococcaceae</taxon>
        <taxon>Aerococcus</taxon>
    </lineage>
</organism>
<dbReference type="EMBL" id="VYWO01000002">
    <property type="protein sequence ID" value="KAA9301193.1"/>
    <property type="molecule type" value="Genomic_DNA"/>
</dbReference>
<evidence type="ECO:0000259" key="2">
    <source>
        <dbReference type="Pfam" id="PF14501"/>
    </source>
</evidence>
<dbReference type="GO" id="GO:0042802">
    <property type="term" value="F:identical protein binding"/>
    <property type="evidence" value="ECO:0007669"/>
    <property type="project" value="TreeGrafter"/>
</dbReference>
<keyword evidence="1" id="KW-0472">Membrane</keyword>
<feature type="domain" description="Sensor histidine kinase NatK-like C-terminal" evidence="2">
    <location>
        <begin position="335"/>
        <end position="437"/>
    </location>
</feature>